<evidence type="ECO:0000313" key="1">
    <source>
        <dbReference type="EMBL" id="KAH3659670.1"/>
    </source>
</evidence>
<reference evidence="1" key="1">
    <citation type="journal article" date="2021" name="Open Biol.">
        <title>Shared evolutionary footprints suggest mitochondrial oxidative damage underlies multiple complex I losses in fungi.</title>
        <authorList>
            <person name="Schikora-Tamarit M.A."/>
            <person name="Marcet-Houben M."/>
            <person name="Nosek J."/>
            <person name="Gabaldon T."/>
        </authorList>
    </citation>
    <scope>NUCLEOTIDE SEQUENCE</scope>
    <source>
        <strain evidence="1">NCAIM Y.01608</strain>
    </source>
</reference>
<evidence type="ECO:0000313" key="2">
    <source>
        <dbReference type="Proteomes" id="UP000788993"/>
    </source>
</evidence>
<accession>A0A9P8NTX4</accession>
<organism evidence="1 2">
    <name type="scientific">Ogataea polymorpha</name>
    <dbReference type="NCBI Taxonomy" id="460523"/>
    <lineage>
        <taxon>Eukaryota</taxon>
        <taxon>Fungi</taxon>
        <taxon>Dikarya</taxon>
        <taxon>Ascomycota</taxon>
        <taxon>Saccharomycotina</taxon>
        <taxon>Pichiomycetes</taxon>
        <taxon>Pichiales</taxon>
        <taxon>Pichiaceae</taxon>
        <taxon>Ogataea</taxon>
    </lineage>
</organism>
<dbReference type="AlphaFoldDB" id="A0A9P8NTX4"/>
<reference evidence="1" key="2">
    <citation type="submission" date="2021-01" db="EMBL/GenBank/DDBJ databases">
        <authorList>
            <person name="Schikora-Tamarit M.A."/>
        </authorList>
    </citation>
    <scope>NUCLEOTIDE SEQUENCE</scope>
    <source>
        <strain evidence="1">NCAIM Y.01608</strain>
    </source>
</reference>
<gene>
    <name evidence="1" type="ORF">OGATHE_005715</name>
</gene>
<dbReference type="EMBL" id="JAEUBD010001504">
    <property type="protein sequence ID" value="KAH3659670.1"/>
    <property type="molecule type" value="Genomic_DNA"/>
</dbReference>
<sequence length="404" mass="44982">MSTTHAELTPDPNVAARPSWNTATWPNPRLNKNPTIFSQYTLSYRLGMTSTQLYVLSVFLLNMLNRLSASFRISLMSPRRSCSDLYAMSLSLNLPLRNGLLTCQFSRSLIFSTSAPVTTCAGTLDEPPFTVVAAASGVARLDEVSETGVGVDSGSNWSNGLLSMEIIEMEKNSRELFLLYTPLAVRNYPHHQLLDALPPFAQRPRQTQDQKRKRCDHEHREQDCVDVEHHQREHNEHVVAEPGELCHEDLAKLHQQRAVLARRLCALHVFNVVERVLHNIDREGGHTEQVLDDADEDDGEERDCDGVEHFHPQRAVVQPARRAVGSAPLVLQDDVARKLDVSGAHPDPGSGAVAVAHELVGQIDHLVDVYLGDLLVVRLLRVVLGKLAEIAAQPSSTAKKRHNW</sequence>
<protein>
    <submittedName>
        <fullName evidence="1">Uncharacterized protein</fullName>
    </submittedName>
</protein>
<comment type="caution">
    <text evidence="1">The sequence shown here is derived from an EMBL/GenBank/DDBJ whole genome shotgun (WGS) entry which is preliminary data.</text>
</comment>
<dbReference type="Proteomes" id="UP000788993">
    <property type="component" value="Unassembled WGS sequence"/>
</dbReference>
<keyword evidence="2" id="KW-1185">Reference proteome</keyword>
<name>A0A9P8NTX4_9ASCO</name>
<proteinExistence type="predicted"/>